<proteinExistence type="predicted"/>
<protein>
    <submittedName>
        <fullName evidence="2">Chemoreceptor zinc-binding domain-containing protein</fullName>
    </submittedName>
</protein>
<dbReference type="Pfam" id="PF13682">
    <property type="entry name" value="CZB"/>
    <property type="match status" value="1"/>
</dbReference>
<evidence type="ECO:0000313" key="3">
    <source>
        <dbReference type="Proteomes" id="UP000199630"/>
    </source>
</evidence>
<dbReference type="Gene3D" id="1.20.120.30">
    <property type="entry name" value="Aspartate receptor, ligand-binding domain"/>
    <property type="match status" value="1"/>
</dbReference>
<dbReference type="STRING" id="588602.SAMN04487991_3740"/>
<sequence length="136" mass="15444">MREILGKDGDSRLRDAICGHVDWLRKFQVCIEKGALDRSAHDISCHNKCDFGKWLETLAVDPSDPTLQKFGIIDGLHRRFHSQAGDIAHKIEAGLQQEAQEAFSSKSFRRMTHSLVLNLHDWRQDFKASMTPGDSL</sequence>
<gene>
    <name evidence="2" type="ORF">SAMN04487991_3740</name>
</gene>
<name>A0A1I3WGV1_9RHOB</name>
<dbReference type="RefSeq" id="WP_090062269.1">
    <property type="nucleotide sequence ID" value="NZ_FORH01000008.1"/>
</dbReference>
<dbReference type="OrthoDB" id="7508312at2"/>
<reference evidence="3" key="1">
    <citation type="submission" date="2016-10" db="EMBL/GenBank/DDBJ databases">
        <authorList>
            <person name="Varghese N."/>
            <person name="Submissions S."/>
        </authorList>
    </citation>
    <scope>NUCLEOTIDE SEQUENCE [LARGE SCALE GENOMIC DNA]</scope>
    <source>
        <strain evidence="3">DSM 26471</strain>
    </source>
</reference>
<keyword evidence="3" id="KW-1185">Reference proteome</keyword>
<evidence type="ECO:0000313" key="2">
    <source>
        <dbReference type="EMBL" id="SFK06620.1"/>
    </source>
</evidence>
<accession>A0A1I3WGV1</accession>
<keyword evidence="2" id="KW-0675">Receptor</keyword>
<dbReference type="Proteomes" id="UP000199630">
    <property type="component" value="Unassembled WGS sequence"/>
</dbReference>
<dbReference type="EMBL" id="FORH01000008">
    <property type="protein sequence ID" value="SFK06620.1"/>
    <property type="molecule type" value="Genomic_DNA"/>
</dbReference>
<evidence type="ECO:0000259" key="1">
    <source>
        <dbReference type="Pfam" id="PF13682"/>
    </source>
</evidence>
<feature type="domain" description="Chemoreceptor zinc-binding" evidence="1">
    <location>
        <begin position="20"/>
        <end position="87"/>
    </location>
</feature>
<organism evidence="2 3">
    <name type="scientific">Celeribacter neptunius</name>
    <dbReference type="NCBI Taxonomy" id="588602"/>
    <lineage>
        <taxon>Bacteria</taxon>
        <taxon>Pseudomonadati</taxon>
        <taxon>Pseudomonadota</taxon>
        <taxon>Alphaproteobacteria</taxon>
        <taxon>Rhodobacterales</taxon>
        <taxon>Roseobacteraceae</taxon>
        <taxon>Celeribacter</taxon>
    </lineage>
</organism>
<dbReference type="InterPro" id="IPR025991">
    <property type="entry name" value="Chemoreceptor_zinc-bind_dom"/>
</dbReference>
<dbReference type="AlphaFoldDB" id="A0A1I3WGV1"/>